<gene>
    <name evidence="3" type="ORF">PPACK8108_LOCUS2046</name>
</gene>
<comment type="caution">
    <text evidence="3">The sequence shown here is derived from an EMBL/GenBank/DDBJ whole genome shotgun (WGS) entry which is preliminary data.</text>
</comment>
<name>A0AAV0AIK7_PHAPC</name>
<feature type="compositionally biased region" description="Basic and acidic residues" evidence="1">
    <location>
        <begin position="172"/>
        <end position="182"/>
    </location>
</feature>
<evidence type="ECO:0000256" key="1">
    <source>
        <dbReference type="SAM" id="MobiDB-lite"/>
    </source>
</evidence>
<keyword evidence="2" id="KW-1133">Transmembrane helix</keyword>
<accession>A0AAV0AIK7</accession>
<feature type="transmembrane region" description="Helical" evidence="2">
    <location>
        <begin position="89"/>
        <end position="114"/>
    </location>
</feature>
<keyword evidence="2" id="KW-0812">Transmembrane</keyword>
<keyword evidence="2" id="KW-0472">Membrane</keyword>
<feature type="region of interest" description="Disordered" evidence="1">
    <location>
        <begin position="162"/>
        <end position="182"/>
    </location>
</feature>
<evidence type="ECO:0000256" key="2">
    <source>
        <dbReference type="SAM" id="Phobius"/>
    </source>
</evidence>
<feature type="transmembrane region" description="Helical" evidence="2">
    <location>
        <begin position="120"/>
        <end position="142"/>
    </location>
</feature>
<proteinExistence type="predicted"/>
<reference evidence="3" key="1">
    <citation type="submission" date="2022-06" db="EMBL/GenBank/DDBJ databases">
        <authorList>
            <consortium name="SYNGENTA / RWTH Aachen University"/>
        </authorList>
    </citation>
    <scope>NUCLEOTIDE SEQUENCE</scope>
</reference>
<feature type="transmembrane region" description="Helical" evidence="2">
    <location>
        <begin position="194"/>
        <end position="212"/>
    </location>
</feature>
<evidence type="ECO:0000313" key="3">
    <source>
        <dbReference type="EMBL" id="CAH7667627.1"/>
    </source>
</evidence>
<dbReference type="AlphaFoldDB" id="A0AAV0AIK7"/>
<dbReference type="Proteomes" id="UP001153365">
    <property type="component" value="Unassembled WGS sequence"/>
</dbReference>
<evidence type="ECO:0000313" key="4">
    <source>
        <dbReference type="Proteomes" id="UP001153365"/>
    </source>
</evidence>
<feature type="compositionally biased region" description="Polar residues" evidence="1">
    <location>
        <begin position="162"/>
        <end position="171"/>
    </location>
</feature>
<protein>
    <submittedName>
        <fullName evidence="3">Expressed protein</fullName>
    </submittedName>
</protein>
<organism evidence="3 4">
    <name type="scientific">Phakopsora pachyrhizi</name>
    <name type="common">Asian soybean rust disease fungus</name>
    <dbReference type="NCBI Taxonomy" id="170000"/>
    <lineage>
        <taxon>Eukaryota</taxon>
        <taxon>Fungi</taxon>
        <taxon>Dikarya</taxon>
        <taxon>Basidiomycota</taxon>
        <taxon>Pucciniomycotina</taxon>
        <taxon>Pucciniomycetes</taxon>
        <taxon>Pucciniales</taxon>
        <taxon>Phakopsoraceae</taxon>
        <taxon>Phakopsora</taxon>
    </lineage>
</organism>
<feature type="transmembrane region" description="Helical" evidence="2">
    <location>
        <begin position="16"/>
        <end position="33"/>
    </location>
</feature>
<dbReference type="EMBL" id="CALTRL010000363">
    <property type="protein sequence ID" value="CAH7667627.1"/>
    <property type="molecule type" value="Genomic_DNA"/>
</dbReference>
<keyword evidence="4" id="KW-1185">Reference proteome</keyword>
<sequence>MKTDGGFNKLSDNSRLLIVTLSVSYSISLQLLLSQRYNLIRSTIGPIPLSLNHQSTLSNAQNHPYPILSVLIHLVWESVLIKRLSDRPIYSLVGCLLHLISLPLLTIVYGNFLIGDGSEILNLMTFKILNYLGQVVIFKLLTKTKEPTSNLKNVDSQITGPIRSSTVPTKTNGKESGDDSRIVRKSRKEMQVKVLSWILISIIDGLVGYILLKGFNRVIGGDLNGYFKRIEIDEFFMLKPSSTGLDQRLRGILEKLSKDENKSMRNLQLISPIVNLPYLFSKDPLDGLVSIPLEIEVIDRLEIISNHTKVRLIVWIVARKLLNGSLVWFFE</sequence>